<accession>A0AAU8B1I3</accession>
<organism evidence="3">
    <name type="scientific">Dulem virus 125</name>
    <dbReference type="NCBI Taxonomy" id="3145602"/>
    <lineage>
        <taxon>Viruses</taxon>
        <taxon>Monodnaviria</taxon>
        <taxon>Sangervirae</taxon>
        <taxon>Phixviricota</taxon>
        <taxon>Malgrandaviricetes</taxon>
        <taxon>Petitvirales</taxon>
        <taxon>Microviridae</taxon>
        <taxon>Microvirus</taxon>
    </lineage>
</organism>
<name>A0AAU8B1I3_9VIRU</name>
<sequence length="307" mass="35993">MCVSPLTGWWSASVTENGKRTIVFNPKKALDVDNRIQVPCGKCIECRLDHAKMWALRCWHESLKYPFSSFVTLTYDDDHLKSPSLVKEDFVLFIKRLRKKYGNGIKYFHCGEYGSINFRPHHHIIFFGFIFPDQKFNLFSSSGHMRYTSDSLNRLWSFGLTDIGLFEPACAAYVARYTDKKQELSTQWFFDHGLVPPYLSMSKGIGLDTFNSNSGVYLNQRFCIDSQGHKLALPRYYKSKFSDEQQKYIQECTIHDLLDARYRGDFDTDYDFRNPFEPHRRFLKPDRGQVLKKIIEDKTNTMSRNNL</sequence>
<dbReference type="EMBL" id="PP511508">
    <property type="protein sequence ID" value="XCD04802.1"/>
    <property type="molecule type" value="Genomic_DNA"/>
</dbReference>
<dbReference type="Pfam" id="PF23343">
    <property type="entry name" value="REP_ORF2-G2P"/>
    <property type="match status" value="1"/>
</dbReference>
<evidence type="ECO:0000259" key="1">
    <source>
        <dbReference type="Pfam" id="PF23343"/>
    </source>
</evidence>
<dbReference type="InterPro" id="IPR056906">
    <property type="entry name" value="ORF2/G2P_dom"/>
</dbReference>
<dbReference type="EMBL" id="PP511633">
    <property type="protein sequence ID" value="XCD06098.1"/>
    <property type="molecule type" value="Genomic_DNA"/>
</dbReference>
<protein>
    <submittedName>
        <fullName evidence="3">Replication initiator protein</fullName>
    </submittedName>
</protein>
<proteinExistence type="predicted"/>
<evidence type="ECO:0000313" key="3">
    <source>
        <dbReference type="EMBL" id="XCD06098.1"/>
    </source>
</evidence>
<reference evidence="3" key="1">
    <citation type="submission" date="2024-03" db="EMBL/GenBank/DDBJ databases">
        <title>Diverse circular DNA viruses in blood, oral, and fecal samples of captive lemurs.</title>
        <authorList>
            <person name="Paietta E.N."/>
            <person name="Kraberger S."/>
            <person name="Lund M.C."/>
            <person name="Custer J.M."/>
            <person name="Vargas K.M."/>
            <person name="Ehmke E.E."/>
            <person name="Yoder A.D."/>
            <person name="Varsani A."/>
        </authorList>
    </citation>
    <scope>NUCLEOTIDE SEQUENCE</scope>
    <source>
        <strain evidence="2">Duke_24FF_1204</strain>
        <strain evidence="3">Duke_25FF_1256</strain>
    </source>
</reference>
<feature type="domain" description="Replication-associated protein ORF2/G2P" evidence="1">
    <location>
        <begin position="69"/>
        <end position="181"/>
    </location>
</feature>
<evidence type="ECO:0000313" key="2">
    <source>
        <dbReference type="EMBL" id="XCD04802.1"/>
    </source>
</evidence>